<evidence type="ECO:0000256" key="2">
    <source>
        <dbReference type="ARBA" id="ARBA00022448"/>
    </source>
</evidence>
<dbReference type="InterPro" id="IPR006061">
    <property type="entry name" value="SBP_1_CS"/>
</dbReference>
<evidence type="ECO:0000256" key="4">
    <source>
        <dbReference type="SAM" id="SignalP"/>
    </source>
</evidence>
<protein>
    <submittedName>
        <fullName evidence="5">ABC transporter substrate-binding protein</fullName>
    </submittedName>
</protein>
<dbReference type="GO" id="GO:1901982">
    <property type="term" value="F:maltose binding"/>
    <property type="evidence" value="ECO:0007669"/>
    <property type="project" value="TreeGrafter"/>
</dbReference>
<dbReference type="PROSITE" id="PS01037">
    <property type="entry name" value="SBP_BACTERIAL_1"/>
    <property type="match status" value="1"/>
</dbReference>
<dbReference type="GO" id="GO:0042956">
    <property type="term" value="P:maltodextrin transmembrane transport"/>
    <property type="evidence" value="ECO:0007669"/>
    <property type="project" value="TreeGrafter"/>
</dbReference>
<reference evidence="5 6" key="1">
    <citation type="submission" date="2021-05" db="EMBL/GenBank/DDBJ databases">
        <title>Novel Bacillus species.</title>
        <authorList>
            <person name="Liu G."/>
        </authorList>
    </citation>
    <scope>NUCLEOTIDE SEQUENCE [LARGE SCALE GENOMIC DNA]</scope>
    <source>
        <strain evidence="5 6">FJAT-49732</strain>
    </source>
</reference>
<dbReference type="RefSeq" id="WP_213112342.1">
    <property type="nucleotide sequence ID" value="NZ_JAGYPJ010000001.1"/>
</dbReference>
<keyword evidence="2" id="KW-0813">Transport</keyword>
<gene>
    <name evidence="5" type="ORF">KHA93_20110</name>
</gene>
<accession>A0A942TUD3</accession>
<dbReference type="Pfam" id="PF01547">
    <property type="entry name" value="SBP_bac_1"/>
    <property type="match status" value="1"/>
</dbReference>
<organism evidence="5 6">
    <name type="scientific">Lederbergia citrisecunda</name>
    <dbReference type="NCBI Taxonomy" id="2833583"/>
    <lineage>
        <taxon>Bacteria</taxon>
        <taxon>Bacillati</taxon>
        <taxon>Bacillota</taxon>
        <taxon>Bacilli</taxon>
        <taxon>Bacillales</taxon>
        <taxon>Bacillaceae</taxon>
        <taxon>Lederbergia</taxon>
    </lineage>
</organism>
<dbReference type="Proteomes" id="UP000682713">
    <property type="component" value="Unassembled WGS sequence"/>
</dbReference>
<dbReference type="PROSITE" id="PS51257">
    <property type="entry name" value="PROKAR_LIPOPROTEIN"/>
    <property type="match status" value="1"/>
</dbReference>
<comment type="caution">
    <text evidence="5">The sequence shown here is derived from an EMBL/GenBank/DDBJ whole genome shotgun (WGS) entry which is preliminary data.</text>
</comment>
<proteinExistence type="inferred from homology"/>
<dbReference type="GO" id="GO:0055085">
    <property type="term" value="P:transmembrane transport"/>
    <property type="evidence" value="ECO:0007669"/>
    <property type="project" value="InterPro"/>
</dbReference>
<evidence type="ECO:0000313" key="5">
    <source>
        <dbReference type="EMBL" id="MBS4201914.1"/>
    </source>
</evidence>
<dbReference type="GO" id="GO:0015768">
    <property type="term" value="P:maltose transport"/>
    <property type="evidence" value="ECO:0007669"/>
    <property type="project" value="TreeGrafter"/>
</dbReference>
<evidence type="ECO:0000256" key="1">
    <source>
        <dbReference type="ARBA" id="ARBA00008520"/>
    </source>
</evidence>
<keyword evidence="3 4" id="KW-0732">Signal</keyword>
<dbReference type="AlphaFoldDB" id="A0A942TUD3"/>
<dbReference type="InterPro" id="IPR006059">
    <property type="entry name" value="SBP"/>
</dbReference>
<dbReference type="EMBL" id="JAGYPJ010000001">
    <property type="protein sequence ID" value="MBS4201914.1"/>
    <property type="molecule type" value="Genomic_DNA"/>
</dbReference>
<dbReference type="PANTHER" id="PTHR30061:SF50">
    <property type="entry name" value="MALTOSE_MALTODEXTRIN-BINDING PERIPLASMIC PROTEIN"/>
    <property type="match status" value="1"/>
</dbReference>
<comment type="similarity">
    <text evidence="1">Belongs to the bacterial solute-binding protein 1 family.</text>
</comment>
<name>A0A942TUD3_9BACI</name>
<dbReference type="GO" id="GO:0055052">
    <property type="term" value="C:ATP-binding cassette (ABC) transporter complex, substrate-binding subunit-containing"/>
    <property type="evidence" value="ECO:0007669"/>
    <property type="project" value="TreeGrafter"/>
</dbReference>
<sequence length="444" mass="49870">MKVKIRSLLVNVLAILILISMTACSSTGSSSNKNNSSKDGVVEVTYWHMWTGDWKKLIDDLVDEFNESHPDIRVKALSIAGDADSKFLTAQAGGTPPDVMTQWNQVIPSWAEKGAILSLEEYISGSAPELKDWMYPIVAEIGSYKGEMYAVPFSMDAFALFYNKDIFKEEGLDPENPPKTIGELDAVQDKLWKMDDRGFVERVGFMPAGITLWGPAFSSQWADADGKITATHENNLKALKWFESYTKKYDPMKVASFNKSMSANTINSTWPFLGGKTVFDVDGMWRLLDLEKYAPDLNYGVIPLPYPEENGKPNSSWVGGNYNIIPAGAKHPKEAWEFILWLTGYKNEEWAGNMLPKGGWIPASPKITDTAGYQDFMNEIPARKVFVDLFNSENVQITPVIPVQQYYWDRLESAEEAVMTGKSTAEKALEEVQKEVENEMKKIK</sequence>
<dbReference type="CDD" id="cd14748">
    <property type="entry name" value="PBP2_UgpB"/>
    <property type="match status" value="1"/>
</dbReference>
<keyword evidence="6" id="KW-1185">Reference proteome</keyword>
<dbReference type="PANTHER" id="PTHR30061">
    <property type="entry name" value="MALTOSE-BINDING PERIPLASMIC PROTEIN"/>
    <property type="match status" value="1"/>
</dbReference>
<dbReference type="Gene3D" id="3.40.190.10">
    <property type="entry name" value="Periplasmic binding protein-like II"/>
    <property type="match status" value="2"/>
</dbReference>
<dbReference type="SUPFAM" id="SSF53850">
    <property type="entry name" value="Periplasmic binding protein-like II"/>
    <property type="match status" value="1"/>
</dbReference>
<evidence type="ECO:0000256" key="3">
    <source>
        <dbReference type="ARBA" id="ARBA00022729"/>
    </source>
</evidence>
<evidence type="ECO:0000313" key="6">
    <source>
        <dbReference type="Proteomes" id="UP000682713"/>
    </source>
</evidence>
<feature type="signal peptide" evidence="4">
    <location>
        <begin position="1"/>
        <end position="25"/>
    </location>
</feature>
<feature type="chain" id="PRO_5038932230" evidence="4">
    <location>
        <begin position="26"/>
        <end position="444"/>
    </location>
</feature>